<accession>A0A090FL45</accession>
<dbReference type="GO" id="GO:0022857">
    <property type="term" value="F:transmembrane transporter activity"/>
    <property type="evidence" value="ECO:0007669"/>
    <property type="project" value="InterPro"/>
</dbReference>
<sequence length="287" mass="29934">MDTLLATLVSGLVLGSLYALMASGLSLVWTTLGVFNFAHGALMMVGAFIAWTVSEAVGAGPVAGVVAGTLGAGLIGIVIERLVIRPFYASRNMLLVTAMTTLAVTIILERGAQMIWGPRLKQLPPLVDGEIRLFGNAISAHEALLLVAAPVILIALWRFTVSSKIGRSLRAVGQNQDSAALIGVDVPTAFALAFAISAALAGLTGALLGSIRFITPAMGSEPLTKAMIVVIFGGLGSLGSTAGAAYLIGFIEAFLVLWVGLYWTPFALFLLMILVLLLRPNGIFGKR</sequence>
<keyword evidence="3" id="KW-1003">Cell membrane</keyword>
<dbReference type="Proteomes" id="UP000045285">
    <property type="component" value="Unassembled WGS sequence"/>
</dbReference>
<dbReference type="EMBL" id="CCMZ01000024">
    <property type="protein sequence ID" value="CDX19676.1"/>
    <property type="molecule type" value="Genomic_DNA"/>
</dbReference>
<feature type="transmembrane region" description="Helical" evidence="9">
    <location>
        <begin position="133"/>
        <end position="157"/>
    </location>
</feature>
<protein>
    <submittedName>
        <fullName evidence="10">Inner-membrane translocator</fullName>
    </submittedName>
</protein>
<evidence type="ECO:0000256" key="7">
    <source>
        <dbReference type="ARBA" id="ARBA00023136"/>
    </source>
</evidence>
<evidence type="ECO:0000256" key="5">
    <source>
        <dbReference type="ARBA" id="ARBA00022970"/>
    </source>
</evidence>
<comment type="subcellular location">
    <subcellularLocation>
        <location evidence="1">Cell membrane</location>
        <topology evidence="1">Multi-pass membrane protein</topology>
    </subcellularLocation>
</comment>
<evidence type="ECO:0000313" key="10">
    <source>
        <dbReference type="EMBL" id="CDX19676.1"/>
    </source>
</evidence>
<evidence type="ECO:0000313" key="11">
    <source>
        <dbReference type="Proteomes" id="UP000045285"/>
    </source>
</evidence>
<keyword evidence="11" id="KW-1185">Reference proteome</keyword>
<dbReference type="Pfam" id="PF02653">
    <property type="entry name" value="BPD_transp_2"/>
    <property type="match status" value="1"/>
</dbReference>
<dbReference type="InterPro" id="IPR052157">
    <property type="entry name" value="BCAA_transport_permease"/>
</dbReference>
<feature type="transmembrane region" description="Helical" evidence="9">
    <location>
        <begin position="226"/>
        <end position="249"/>
    </location>
</feature>
<dbReference type="PANTHER" id="PTHR11795:SF442">
    <property type="entry name" value="ABC TRANSPORTER ATP-BINDING PROTEIN"/>
    <property type="match status" value="1"/>
</dbReference>
<evidence type="ECO:0000256" key="2">
    <source>
        <dbReference type="ARBA" id="ARBA00022448"/>
    </source>
</evidence>
<feature type="transmembrane region" description="Helical" evidence="9">
    <location>
        <begin position="58"/>
        <end position="79"/>
    </location>
</feature>
<keyword evidence="2" id="KW-0813">Transport</keyword>
<keyword evidence="4 9" id="KW-0812">Transmembrane</keyword>
<evidence type="ECO:0000256" key="4">
    <source>
        <dbReference type="ARBA" id="ARBA00022692"/>
    </source>
</evidence>
<keyword evidence="5" id="KW-0029">Amino-acid transport</keyword>
<evidence type="ECO:0000256" key="3">
    <source>
        <dbReference type="ARBA" id="ARBA00022475"/>
    </source>
</evidence>
<evidence type="ECO:0000256" key="8">
    <source>
        <dbReference type="ARBA" id="ARBA00037998"/>
    </source>
</evidence>
<feature type="transmembrane region" description="Helical" evidence="9">
    <location>
        <begin position="29"/>
        <end position="51"/>
    </location>
</feature>
<dbReference type="GO" id="GO:0005886">
    <property type="term" value="C:plasma membrane"/>
    <property type="evidence" value="ECO:0007669"/>
    <property type="project" value="UniProtKB-SubCell"/>
</dbReference>
<proteinExistence type="inferred from homology"/>
<gene>
    <name evidence="10" type="ORF">MPL3356_300073</name>
</gene>
<dbReference type="AlphaFoldDB" id="A0A090FL45"/>
<feature type="transmembrane region" description="Helical" evidence="9">
    <location>
        <begin position="255"/>
        <end position="278"/>
    </location>
</feature>
<dbReference type="InterPro" id="IPR001851">
    <property type="entry name" value="ABC_transp_permease"/>
</dbReference>
<dbReference type="CDD" id="cd06582">
    <property type="entry name" value="TM_PBP1_LivH_like"/>
    <property type="match status" value="1"/>
</dbReference>
<dbReference type="PANTHER" id="PTHR11795">
    <property type="entry name" value="BRANCHED-CHAIN AMINO ACID TRANSPORT SYSTEM PERMEASE PROTEIN LIVH"/>
    <property type="match status" value="1"/>
</dbReference>
<dbReference type="STRING" id="69974.MPLDJ20_70178"/>
<evidence type="ECO:0000256" key="1">
    <source>
        <dbReference type="ARBA" id="ARBA00004651"/>
    </source>
</evidence>
<name>A0A090FL45_MESPL</name>
<evidence type="ECO:0000256" key="6">
    <source>
        <dbReference type="ARBA" id="ARBA00022989"/>
    </source>
</evidence>
<evidence type="ECO:0000256" key="9">
    <source>
        <dbReference type="SAM" id="Phobius"/>
    </source>
</evidence>
<comment type="similarity">
    <text evidence="8">Belongs to the binding-protein-dependent transport system permease family. LivHM subfamily.</text>
</comment>
<dbReference type="GO" id="GO:0006865">
    <property type="term" value="P:amino acid transport"/>
    <property type="evidence" value="ECO:0007669"/>
    <property type="project" value="UniProtKB-KW"/>
</dbReference>
<keyword evidence="6 9" id="KW-1133">Transmembrane helix</keyword>
<reference evidence="11" key="1">
    <citation type="submission" date="2014-08" db="EMBL/GenBank/DDBJ databases">
        <authorList>
            <person name="Moulin L."/>
        </authorList>
    </citation>
    <scope>NUCLEOTIDE SEQUENCE [LARGE SCALE GENOMIC DNA]</scope>
</reference>
<keyword evidence="7 9" id="KW-0472">Membrane</keyword>
<feature type="transmembrane region" description="Helical" evidence="9">
    <location>
        <begin position="91"/>
        <end position="112"/>
    </location>
</feature>
<organism evidence="10 11">
    <name type="scientific">Mesorhizobium plurifarium</name>
    <dbReference type="NCBI Taxonomy" id="69974"/>
    <lineage>
        <taxon>Bacteria</taxon>
        <taxon>Pseudomonadati</taxon>
        <taxon>Pseudomonadota</taxon>
        <taxon>Alphaproteobacteria</taxon>
        <taxon>Hyphomicrobiales</taxon>
        <taxon>Phyllobacteriaceae</taxon>
        <taxon>Mesorhizobium</taxon>
    </lineage>
</organism>
<feature type="transmembrane region" description="Helical" evidence="9">
    <location>
        <begin position="189"/>
        <end position="214"/>
    </location>
</feature>